<comment type="caution">
    <text evidence="7">The sequence shown here is derived from an EMBL/GenBank/DDBJ whole genome shotgun (WGS) entry which is preliminary data.</text>
</comment>
<comment type="cofactor">
    <cofactor evidence="1">
        <name>FAD</name>
        <dbReference type="ChEBI" id="CHEBI:57692"/>
    </cofactor>
</comment>
<keyword evidence="2" id="KW-0285">Flavoprotein</keyword>
<dbReference type="PANTHER" id="PTHR43557:SF2">
    <property type="entry name" value="RIESKE DOMAIN-CONTAINING PROTEIN-RELATED"/>
    <property type="match status" value="1"/>
</dbReference>
<dbReference type="EMBL" id="JACCFP010000001">
    <property type="protein sequence ID" value="NYJ03635.1"/>
    <property type="molecule type" value="Genomic_DNA"/>
</dbReference>
<feature type="domain" description="FAD/NAD(P)-binding" evidence="5">
    <location>
        <begin position="3"/>
        <end position="295"/>
    </location>
</feature>
<dbReference type="InterPro" id="IPR016156">
    <property type="entry name" value="FAD/NAD-linked_Rdtase_dimer_sf"/>
</dbReference>
<name>A0A853C6Z1_9ACTN</name>
<dbReference type="InterPro" id="IPR023753">
    <property type="entry name" value="FAD/NAD-binding_dom"/>
</dbReference>
<dbReference type="PRINTS" id="PR00469">
    <property type="entry name" value="PNDRDTASEII"/>
</dbReference>
<evidence type="ECO:0000313" key="7">
    <source>
        <dbReference type="EMBL" id="NYJ03635.1"/>
    </source>
</evidence>
<sequence>MRTVVVAGAGLAGLSAAAELRRRGWDGRLVIIGEERHRPYRRPPLSKEYLLATTPPVLDLPQADDLAAEWRLGRAAAGLDLRPRRVRLAGGEEIGFDGLVIATGAAARAEPPALAHPGVVRLRGLDDATALRDRLTTSRRVLVVGGGFLGTEVAAAAVQLGKDVTLVDRGPQPLLRAVGARVGHLVADLHRSHGVDVRLQTQVRRLSGGLRSLSVQLDDGAVVATDLVVAALGSHPSTGWLAGSGLRVDGGVMVDARGLAAPGVTAAGDVARWPHPVLDHEHVRIEHYATAADQGRLAARALLGDLPDDRAALLPSFWSHQYDWRLQSVGFTGSRFEFTLVDHDGTDRFTGEYRHRGRLVGAITNGRPRALVDYRTELLTQAAAAG</sequence>
<dbReference type="Gene3D" id="3.50.50.60">
    <property type="entry name" value="FAD/NAD(P)-binding domain"/>
    <property type="match status" value="2"/>
</dbReference>
<evidence type="ECO:0000256" key="4">
    <source>
        <dbReference type="ARBA" id="ARBA00023002"/>
    </source>
</evidence>
<dbReference type="InterPro" id="IPR028202">
    <property type="entry name" value="Reductase_C"/>
</dbReference>
<accession>A0A853C6Z1</accession>
<feature type="domain" description="Reductase C-terminal" evidence="6">
    <location>
        <begin position="317"/>
        <end position="376"/>
    </location>
</feature>
<gene>
    <name evidence="7" type="ORF">HNR19_004333</name>
</gene>
<dbReference type="RefSeq" id="WP_179669911.1">
    <property type="nucleotide sequence ID" value="NZ_JACCFP010000001.1"/>
</dbReference>
<dbReference type="AlphaFoldDB" id="A0A853C6Z1"/>
<dbReference type="SUPFAM" id="SSF51905">
    <property type="entry name" value="FAD/NAD(P)-binding domain"/>
    <property type="match status" value="1"/>
</dbReference>
<evidence type="ECO:0000313" key="8">
    <source>
        <dbReference type="Proteomes" id="UP000530424"/>
    </source>
</evidence>
<organism evidence="7 8">
    <name type="scientific">Nocardioides thalensis</name>
    <dbReference type="NCBI Taxonomy" id="1914755"/>
    <lineage>
        <taxon>Bacteria</taxon>
        <taxon>Bacillati</taxon>
        <taxon>Actinomycetota</taxon>
        <taxon>Actinomycetes</taxon>
        <taxon>Propionibacteriales</taxon>
        <taxon>Nocardioidaceae</taxon>
        <taxon>Nocardioides</taxon>
    </lineage>
</organism>
<evidence type="ECO:0000256" key="1">
    <source>
        <dbReference type="ARBA" id="ARBA00001974"/>
    </source>
</evidence>
<protein>
    <submittedName>
        <fullName evidence="7">NADPH-dependent 2,4-dienoyl-CoA reductase/sulfur reductase-like enzyme</fullName>
    </submittedName>
</protein>
<keyword evidence="4" id="KW-0560">Oxidoreductase</keyword>
<dbReference type="PANTHER" id="PTHR43557">
    <property type="entry name" value="APOPTOSIS-INDUCING FACTOR 1"/>
    <property type="match status" value="1"/>
</dbReference>
<dbReference type="Pfam" id="PF14759">
    <property type="entry name" value="Reductase_C"/>
    <property type="match status" value="1"/>
</dbReference>
<evidence type="ECO:0000259" key="6">
    <source>
        <dbReference type="Pfam" id="PF14759"/>
    </source>
</evidence>
<dbReference type="SUPFAM" id="SSF55424">
    <property type="entry name" value="FAD/NAD-linked reductases, dimerisation (C-terminal) domain"/>
    <property type="match status" value="1"/>
</dbReference>
<evidence type="ECO:0000256" key="3">
    <source>
        <dbReference type="ARBA" id="ARBA00022827"/>
    </source>
</evidence>
<evidence type="ECO:0000256" key="2">
    <source>
        <dbReference type="ARBA" id="ARBA00022630"/>
    </source>
</evidence>
<dbReference type="Proteomes" id="UP000530424">
    <property type="component" value="Unassembled WGS sequence"/>
</dbReference>
<dbReference type="InterPro" id="IPR036188">
    <property type="entry name" value="FAD/NAD-bd_sf"/>
</dbReference>
<dbReference type="GO" id="GO:0016651">
    <property type="term" value="F:oxidoreductase activity, acting on NAD(P)H"/>
    <property type="evidence" value="ECO:0007669"/>
    <property type="project" value="TreeGrafter"/>
</dbReference>
<reference evidence="7 8" key="1">
    <citation type="submission" date="2020-07" db="EMBL/GenBank/DDBJ databases">
        <title>Sequencing the genomes of 1000 actinobacteria strains.</title>
        <authorList>
            <person name="Klenk H.-P."/>
        </authorList>
    </citation>
    <scope>NUCLEOTIDE SEQUENCE [LARGE SCALE GENOMIC DNA]</scope>
    <source>
        <strain evidence="7 8">DSM 103833</strain>
    </source>
</reference>
<dbReference type="InterPro" id="IPR050446">
    <property type="entry name" value="FAD-oxidoreductase/Apoptosis"/>
</dbReference>
<keyword evidence="8" id="KW-1185">Reference proteome</keyword>
<dbReference type="GO" id="GO:0005737">
    <property type="term" value="C:cytoplasm"/>
    <property type="evidence" value="ECO:0007669"/>
    <property type="project" value="TreeGrafter"/>
</dbReference>
<evidence type="ECO:0000259" key="5">
    <source>
        <dbReference type="Pfam" id="PF07992"/>
    </source>
</evidence>
<proteinExistence type="predicted"/>
<dbReference type="Pfam" id="PF07992">
    <property type="entry name" value="Pyr_redox_2"/>
    <property type="match status" value="1"/>
</dbReference>
<dbReference type="PRINTS" id="PR00368">
    <property type="entry name" value="FADPNR"/>
</dbReference>
<dbReference type="Gene3D" id="3.30.390.30">
    <property type="match status" value="1"/>
</dbReference>
<keyword evidence="3" id="KW-0274">FAD</keyword>